<keyword evidence="4" id="KW-0547">Nucleotide-binding</keyword>
<dbReference type="Proteomes" id="UP000663870">
    <property type="component" value="Unassembled WGS sequence"/>
</dbReference>
<comment type="caution">
    <text evidence="7">The sequence shown here is derived from an EMBL/GenBank/DDBJ whole genome shotgun (WGS) entry which is preliminary data.</text>
</comment>
<dbReference type="PANTHER" id="PTHR10196">
    <property type="entry name" value="SUGAR KINASE"/>
    <property type="match status" value="1"/>
</dbReference>
<dbReference type="Pfam" id="PF00370">
    <property type="entry name" value="FGGY_N"/>
    <property type="match status" value="1"/>
</dbReference>
<evidence type="ECO:0000256" key="4">
    <source>
        <dbReference type="RuleBase" id="RU367058"/>
    </source>
</evidence>
<evidence type="ECO:0000256" key="2">
    <source>
        <dbReference type="ARBA" id="ARBA00022679"/>
    </source>
</evidence>
<dbReference type="EMBL" id="CAJNOL010000561">
    <property type="protein sequence ID" value="CAF1116523.1"/>
    <property type="molecule type" value="Genomic_DNA"/>
</dbReference>
<dbReference type="InterPro" id="IPR018485">
    <property type="entry name" value="FGGY_C"/>
</dbReference>
<evidence type="ECO:0000313" key="7">
    <source>
        <dbReference type="EMBL" id="CAF1013657.1"/>
    </source>
</evidence>
<dbReference type="GO" id="GO:0005997">
    <property type="term" value="P:xylulose metabolic process"/>
    <property type="evidence" value="ECO:0007669"/>
    <property type="project" value="UniProtKB-UniRule"/>
</dbReference>
<dbReference type="InterPro" id="IPR018484">
    <property type="entry name" value="FGGY_N"/>
</dbReference>
<sequence length="555" mass="62378">MSNEKVCQRLYLGLDLSTQQIKCIVIDEQLQTIAEEAVSFNDQFSLIHHVQPNGFIVDKNDNRCITTPVFVFLEALDVLFQKLRNQKKFDFSNIVGISGCGQQHGSVYWKTKTELENLKNFHVTIDNNTEKSNEKDLYLVNLLKSSFSCINCPIWMDSSTTDECQLIEKSIGSAQNLFQITGSKAYERFTGSQIMKIANKTSEIYEQTERIQLISNFLASILLGEYAPIDLSDGSGMNLLDIRQYKWSKECLNICGKDLEKKLSDKLVHPRTALGTIAKYFVERYGFNSQCQIVSFTGDNPSSFYALASDAKTVVISLGTSDTVMASISGYEMPKQALDGHLLVNPLTDDRENKLLMLLLCFKNGSLVRERVREEISAKDWNQISELLSKTSPTNHGYIGFFYDDHEILPQNIQGRFYFNADDQQIDDLEGAYKARAVLEGQCLAKRLYLQRANIDLTNKVDRIVITGGASVNVDLVQILADIFGKPVYATFAPNSGALGGALRAIDVINHKPNSTTSTVECLIAAQPRHEYTVIYDEMLVRYAKLEDKIVKGTK</sequence>
<dbReference type="GO" id="GO:0005524">
    <property type="term" value="F:ATP binding"/>
    <property type="evidence" value="ECO:0007669"/>
    <property type="project" value="UniProtKB-KW"/>
</dbReference>
<dbReference type="Pfam" id="PF02782">
    <property type="entry name" value="FGGY_C"/>
    <property type="match status" value="1"/>
</dbReference>
<feature type="domain" description="Carbohydrate kinase FGGY C-terminal" evidence="6">
    <location>
        <begin position="315"/>
        <end position="505"/>
    </location>
</feature>
<evidence type="ECO:0000256" key="1">
    <source>
        <dbReference type="ARBA" id="ARBA00009156"/>
    </source>
</evidence>
<keyword evidence="4" id="KW-0067">ATP-binding</keyword>
<dbReference type="PIRSF" id="PIRSF000538">
    <property type="entry name" value="GlpK"/>
    <property type="match status" value="1"/>
</dbReference>
<dbReference type="GO" id="GO:0005829">
    <property type="term" value="C:cytosol"/>
    <property type="evidence" value="ECO:0007669"/>
    <property type="project" value="TreeGrafter"/>
</dbReference>
<dbReference type="GO" id="GO:0004856">
    <property type="term" value="F:D-xylulokinase activity"/>
    <property type="evidence" value="ECO:0007669"/>
    <property type="project" value="UniProtKB-UniRule"/>
</dbReference>
<keyword evidence="4" id="KW-0119">Carbohydrate metabolism</keyword>
<dbReference type="CDD" id="cd07776">
    <property type="entry name" value="ASKHA_NBD_FGGY_SpXK-like"/>
    <property type="match status" value="1"/>
</dbReference>
<feature type="domain" description="Carbohydrate kinase FGGY N-terminal" evidence="5">
    <location>
        <begin position="151"/>
        <end position="302"/>
    </location>
</feature>
<evidence type="ECO:0000313" key="8">
    <source>
        <dbReference type="EMBL" id="CAF1116523.1"/>
    </source>
</evidence>
<protein>
    <recommendedName>
        <fullName evidence="4">Xylulose kinase</fullName>
        <ecNumber evidence="4">2.7.1.17</ecNumber>
    </recommendedName>
</protein>
<dbReference type="EC" id="2.7.1.17" evidence="4"/>
<comment type="catalytic activity">
    <reaction evidence="4">
        <text>D-xylulose + ATP = D-xylulose 5-phosphate + ADP + H(+)</text>
        <dbReference type="Rhea" id="RHEA:10964"/>
        <dbReference type="ChEBI" id="CHEBI:15378"/>
        <dbReference type="ChEBI" id="CHEBI:17140"/>
        <dbReference type="ChEBI" id="CHEBI:30616"/>
        <dbReference type="ChEBI" id="CHEBI:57737"/>
        <dbReference type="ChEBI" id="CHEBI:456216"/>
        <dbReference type="EC" id="2.7.1.17"/>
    </reaction>
</comment>
<dbReference type="GO" id="GO:0042732">
    <property type="term" value="P:D-xylose metabolic process"/>
    <property type="evidence" value="ECO:0007669"/>
    <property type="project" value="UniProtKB-UniRule"/>
</dbReference>
<dbReference type="Gene3D" id="3.30.420.40">
    <property type="match status" value="2"/>
</dbReference>
<dbReference type="PANTHER" id="PTHR10196:SF57">
    <property type="entry name" value="XYLULOSE KINASE"/>
    <property type="match status" value="1"/>
</dbReference>
<accession>A0A814HVA3</accession>
<dbReference type="InterPro" id="IPR043129">
    <property type="entry name" value="ATPase_NBD"/>
</dbReference>
<dbReference type="AlphaFoldDB" id="A0A814HVA3"/>
<gene>
    <name evidence="8" type="ORF">JXQ802_LOCUS19975</name>
    <name evidence="7" type="ORF">PYM288_LOCUS15241</name>
</gene>
<dbReference type="SUPFAM" id="SSF53067">
    <property type="entry name" value="Actin-like ATPase domain"/>
    <property type="match status" value="2"/>
</dbReference>
<comment type="similarity">
    <text evidence="1 4">Belongs to the FGGY kinase family.</text>
</comment>
<evidence type="ECO:0000313" key="10">
    <source>
        <dbReference type="Proteomes" id="UP000663870"/>
    </source>
</evidence>
<evidence type="ECO:0000313" key="9">
    <source>
        <dbReference type="Proteomes" id="UP000663854"/>
    </source>
</evidence>
<evidence type="ECO:0000256" key="3">
    <source>
        <dbReference type="ARBA" id="ARBA00022777"/>
    </source>
</evidence>
<dbReference type="EMBL" id="CAJNOH010000360">
    <property type="protein sequence ID" value="CAF1013657.1"/>
    <property type="molecule type" value="Genomic_DNA"/>
</dbReference>
<keyword evidence="2 4" id="KW-0808">Transferase</keyword>
<name>A0A814HVA3_9BILA</name>
<keyword evidence="10" id="KW-1185">Reference proteome</keyword>
<dbReference type="InterPro" id="IPR000577">
    <property type="entry name" value="Carb_kinase_FGGY"/>
</dbReference>
<evidence type="ECO:0000259" key="5">
    <source>
        <dbReference type="Pfam" id="PF00370"/>
    </source>
</evidence>
<reference evidence="7" key="1">
    <citation type="submission" date="2021-02" db="EMBL/GenBank/DDBJ databases">
        <authorList>
            <person name="Nowell W R."/>
        </authorList>
    </citation>
    <scope>NUCLEOTIDE SEQUENCE</scope>
</reference>
<dbReference type="Proteomes" id="UP000663854">
    <property type="component" value="Unassembled WGS sequence"/>
</dbReference>
<keyword evidence="3 4" id="KW-0418">Kinase</keyword>
<proteinExistence type="inferred from homology"/>
<keyword evidence="4" id="KW-0859">Xylose metabolism</keyword>
<comment type="function">
    <text evidence="4">Phosphorylates D-xylulose to produce D-xylulose 5-phosphate, a molecule that may play an important role in the regulation of glucose metabolism and lipogenesis.</text>
</comment>
<organism evidence="7 9">
    <name type="scientific">Rotaria sordida</name>
    <dbReference type="NCBI Taxonomy" id="392033"/>
    <lineage>
        <taxon>Eukaryota</taxon>
        <taxon>Metazoa</taxon>
        <taxon>Spiralia</taxon>
        <taxon>Gnathifera</taxon>
        <taxon>Rotifera</taxon>
        <taxon>Eurotatoria</taxon>
        <taxon>Bdelloidea</taxon>
        <taxon>Philodinida</taxon>
        <taxon>Philodinidae</taxon>
        <taxon>Rotaria</taxon>
    </lineage>
</organism>
<evidence type="ECO:0000259" key="6">
    <source>
        <dbReference type="Pfam" id="PF02782"/>
    </source>
</evidence>
<dbReference type="InterPro" id="IPR042024">
    <property type="entry name" value="D-XK_euk"/>
</dbReference>